<evidence type="ECO:0000256" key="1">
    <source>
        <dbReference type="ARBA" id="ARBA00022801"/>
    </source>
</evidence>
<protein>
    <submittedName>
        <fullName evidence="3">Alpha/beta hydrolase family protein</fullName>
    </submittedName>
</protein>
<organism evidence="3 4">
    <name type="scientific">Actinophytocola oryzae</name>
    <dbReference type="NCBI Taxonomy" id="502181"/>
    <lineage>
        <taxon>Bacteria</taxon>
        <taxon>Bacillati</taxon>
        <taxon>Actinomycetota</taxon>
        <taxon>Actinomycetes</taxon>
        <taxon>Pseudonocardiales</taxon>
        <taxon>Pseudonocardiaceae</taxon>
    </lineage>
</organism>
<dbReference type="GO" id="GO:0016787">
    <property type="term" value="F:hydrolase activity"/>
    <property type="evidence" value="ECO:0007669"/>
    <property type="project" value="UniProtKB-KW"/>
</dbReference>
<feature type="domain" description="Alpha/beta hydrolase fold-3" evidence="2">
    <location>
        <begin position="42"/>
        <end position="211"/>
    </location>
</feature>
<proteinExistence type="predicted"/>
<evidence type="ECO:0000313" key="3">
    <source>
        <dbReference type="EMBL" id="TDV49873.1"/>
    </source>
</evidence>
<dbReference type="PANTHER" id="PTHR48081:SF8">
    <property type="entry name" value="ALPHA_BETA HYDROLASE FOLD-3 DOMAIN-CONTAINING PROTEIN-RELATED"/>
    <property type="match status" value="1"/>
</dbReference>
<dbReference type="InterPro" id="IPR050300">
    <property type="entry name" value="GDXG_lipolytic_enzyme"/>
</dbReference>
<name>A0A4R7VK78_9PSEU</name>
<dbReference type="Proteomes" id="UP000294927">
    <property type="component" value="Unassembled WGS sequence"/>
</dbReference>
<evidence type="ECO:0000313" key="4">
    <source>
        <dbReference type="Proteomes" id="UP000294927"/>
    </source>
</evidence>
<reference evidence="3 4" key="1">
    <citation type="submission" date="2019-03" db="EMBL/GenBank/DDBJ databases">
        <title>Genomic Encyclopedia of Archaeal and Bacterial Type Strains, Phase II (KMG-II): from individual species to whole genera.</title>
        <authorList>
            <person name="Goeker M."/>
        </authorList>
    </citation>
    <scope>NUCLEOTIDE SEQUENCE [LARGE SCALE GENOMIC DNA]</scope>
    <source>
        <strain evidence="3 4">DSM 45499</strain>
    </source>
</reference>
<gene>
    <name evidence="3" type="ORF">CLV71_107221</name>
</gene>
<dbReference type="InterPro" id="IPR029058">
    <property type="entry name" value="AB_hydrolase_fold"/>
</dbReference>
<keyword evidence="1 3" id="KW-0378">Hydrolase</keyword>
<keyword evidence="4" id="KW-1185">Reference proteome</keyword>
<dbReference type="SUPFAM" id="SSF53474">
    <property type="entry name" value="alpha/beta-Hydrolases"/>
    <property type="match status" value="1"/>
</dbReference>
<dbReference type="Gene3D" id="3.40.50.1820">
    <property type="entry name" value="alpha/beta hydrolase"/>
    <property type="match status" value="1"/>
</dbReference>
<evidence type="ECO:0000259" key="2">
    <source>
        <dbReference type="Pfam" id="PF07859"/>
    </source>
</evidence>
<accession>A0A4R7VK78</accession>
<comment type="caution">
    <text evidence="3">The sequence shown here is derived from an EMBL/GenBank/DDBJ whole genome shotgun (WGS) entry which is preliminary data.</text>
</comment>
<dbReference type="EMBL" id="SOCP01000007">
    <property type="protein sequence ID" value="TDV49873.1"/>
    <property type="molecule type" value="Genomic_DNA"/>
</dbReference>
<dbReference type="InterPro" id="IPR013094">
    <property type="entry name" value="AB_hydrolase_3"/>
</dbReference>
<dbReference type="PANTHER" id="PTHR48081">
    <property type="entry name" value="AB HYDROLASE SUPERFAMILY PROTEIN C4A8.06C"/>
    <property type="match status" value="1"/>
</dbReference>
<dbReference type="AlphaFoldDB" id="A0A4R7VK78"/>
<dbReference type="RefSeq" id="WP_208297651.1">
    <property type="nucleotide sequence ID" value="NZ_SOCP01000007.1"/>
</dbReference>
<sequence length="242" mass="25734">MAADVHLETGRFGTVVRPREASGATVLQLSTRPDGSVSGVGLAERLAERTGATVVCSGYRPSFPAALADARDAYRFAQDLGRVAMVGGEMLGAGLAASLLVDLRDTDEPMPGCMVLRSALLDLTLDAKSLQFNASTDPRFDLAEARRFAAVYAAGLPRTDSLLSPLHANLDGLPPVRLLVASSECLLDDSLGFAARVAHHRIPVDLRVWRDAETLREEAVGATAEFLATWGAAERHGSARLR</sequence>
<dbReference type="Pfam" id="PF07859">
    <property type="entry name" value="Abhydrolase_3"/>
    <property type="match status" value="1"/>
</dbReference>